<feature type="compositionally biased region" description="Basic and acidic residues" evidence="1">
    <location>
        <begin position="103"/>
        <end position="115"/>
    </location>
</feature>
<evidence type="ECO:0000256" key="1">
    <source>
        <dbReference type="SAM" id="MobiDB-lite"/>
    </source>
</evidence>
<feature type="region of interest" description="Disordered" evidence="1">
    <location>
        <begin position="93"/>
        <end position="115"/>
    </location>
</feature>
<dbReference type="InParanoid" id="A0A2J6TUV3"/>
<gene>
    <name evidence="3" type="ORF">K444DRAFT_624266</name>
</gene>
<proteinExistence type="predicted"/>
<feature type="transmembrane region" description="Helical" evidence="2">
    <location>
        <begin position="56"/>
        <end position="78"/>
    </location>
</feature>
<dbReference type="OrthoDB" id="3562457at2759"/>
<name>A0A2J6TUV3_9HELO</name>
<organism evidence="3 4">
    <name type="scientific">Hyaloscypha bicolor E</name>
    <dbReference type="NCBI Taxonomy" id="1095630"/>
    <lineage>
        <taxon>Eukaryota</taxon>
        <taxon>Fungi</taxon>
        <taxon>Dikarya</taxon>
        <taxon>Ascomycota</taxon>
        <taxon>Pezizomycotina</taxon>
        <taxon>Leotiomycetes</taxon>
        <taxon>Helotiales</taxon>
        <taxon>Hyaloscyphaceae</taxon>
        <taxon>Hyaloscypha</taxon>
        <taxon>Hyaloscypha bicolor</taxon>
    </lineage>
</organism>
<keyword evidence="4" id="KW-1185">Reference proteome</keyword>
<dbReference type="AlphaFoldDB" id="A0A2J6TUV3"/>
<keyword evidence="2" id="KW-0472">Membrane</keyword>
<evidence type="ECO:0000256" key="2">
    <source>
        <dbReference type="SAM" id="Phobius"/>
    </source>
</evidence>
<keyword evidence="2" id="KW-1133">Transmembrane helix</keyword>
<dbReference type="EMBL" id="KZ613743">
    <property type="protein sequence ID" value="PMD66785.1"/>
    <property type="molecule type" value="Genomic_DNA"/>
</dbReference>
<evidence type="ECO:0000313" key="3">
    <source>
        <dbReference type="EMBL" id="PMD66785.1"/>
    </source>
</evidence>
<dbReference type="Proteomes" id="UP000235371">
    <property type="component" value="Unassembled WGS sequence"/>
</dbReference>
<accession>A0A2J6TUV3</accession>
<keyword evidence="2" id="KW-0812">Transmembrane</keyword>
<sequence length="139" mass="14871">MTTLLTTTRPDAPTVTAVPSTAQTTLQTTPAQTTAIHAPTAYVNISCSKSYSLAEAAGVGVAAGAIVASIIVLAFIFIRRRQTRARKISPTVSPNVLVTGPMDHNRDEWEKDREGSKDAIVKGNGSLKYKEPPMYTKLV</sequence>
<protein>
    <submittedName>
        <fullName evidence="3">Uncharacterized protein</fullName>
    </submittedName>
</protein>
<dbReference type="GeneID" id="36590456"/>
<evidence type="ECO:0000313" key="4">
    <source>
        <dbReference type="Proteomes" id="UP000235371"/>
    </source>
</evidence>
<reference evidence="3 4" key="1">
    <citation type="submission" date="2016-04" db="EMBL/GenBank/DDBJ databases">
        <title>A degradative enzymes factory behind the ericoid mycorrhizal symbiosis.</title>
        <authorList>
            <consortium name="DOE Joint Genome Institute"/>
            <person name="Martino E."/>
            <person name="Morin E."/>
            <person name="Grelet G."/>
            <person name="Kuo A."/>
            <person name="Kohler A."/>
            <person name="Daghino S."/>
            <person name="Barry K."/>
            <person name="Choi C."/>
            <person name="Cichocki N."/>
            <person name="Clum A."/>
            <person name="Copeland A."/>
            <person name="Hainaut M."/>
            <person name="Haridas S."/>
            <person name="Labutti K."/>
            <person name="Lindquist E."/>
            <person name="Lipzen A."/>
            <person name="Khouja H.-R."/>
            <person name="Murat C."/>
            <person name="Ohm R."/>
            <person name="Olson A."/>
            <person name="Spatafora J."/>
            <person name="Veneault-Fourrey C."/>
            <person name="Henrissat B."/>
            <person name="Grigoriev I."/>
            <person name="Martin F."/>
            <person name="Perotto S."/>
        </authorList>
    </citation>
    <scope>NUCLEOTIDE SEQUENCE [LARGE SCALE GENOMIC DNA]</scope>
    <source>
        <strain evidence="3 4">E</strain>
    </source>
</reference>
<dbReference type="RefSeq" id="XP_024743689.1">
    <property type="nucleotide sequence ID" value="XM_024882379.1"/>
</dbReference>